<feature type="compositionally biased region" description="Basic residues" evidence="1">
    <location>
        <begin position="418"/>
        <end position="427"/>
    </location>
</feature>
<reference evidence="2" key="2">
    <citation type="submission" date="2018-04" db="EMBL/GenBank/DDBJ databases">
        <title>OnivRS2 (Oryza nivara Reference Sequence Version 2).</title>
        <authorList>
            <person name="Zhang J."/>
            <person name="Kudrna D."/>
            <person name="Lee S."/>
            <person name="Talag J."/>
            <person name="Rajasekar S."/>
            <person name="Welchert J."/>
            <person name="Hsing Y.-I."/>
            <person name="Wing R.A."/>
        </authorList>
    </citation>
    <scope>NUCLEOTIDE SEQUENCE [LARGE SCALE GENOMIC DNA]</scope>
    <source>
        <strain evidence="2">SL10</strain>
    </source>
</reference>
<dbReference type="Pfam" id="PF13365">
    <property type="entry name" value="Trypsin_2"/>
    <property type="match status" value="1"/>
</dbReference>
<protein>
    <submittedName>
        <fullName evidence="2">Uncharacterized protein</fullName>
    </submittedName>
</protein>
<dbReference type="OMA" id="QLDANTM"/>
<evidence type="ECO:0000313" key="3">
    <source>
        <dbReference type="Proteomes" id="UP000006591"/>
    </source>
</evidence>
<feature type="region of interest" description="Disordered" evidence="1">
    <location>
        <begin position="276"/>
        <end position="301"/>
    </location>
</feature>
<dbReference type="SUPFAM" id="SSF50494">
    <property type="entry name" value="Trypsin-like serine proteases"/>
    <property type="match status" value="1"/>
</dbReference>
<dbReference type="STRING" id="4536.A0A0E0GWD4"/>
<accession>A0A0E0GWD4</accession>
<dbReference type="PANTHER" id="PTHR18868">
    <property type="entry name" value="OS07G0665300 PROTEIN-RELATED"/>
    <property type="match status" value="1"/>
</dbReference>
<dbReference type="InterPro" id="IPR009003">
    <property type="entry name" value="Peptidase_S1_PA"/>
</dbReference>
<keyword evidence="3" id="KW-1185">Reference proteome</keyword>
<dbReference type="Proteomes" id="UP000006591">
    <property type="component" value="Chromosome 3"/>
</dbReference>
<proteinExistence type="predicted"/>
<feature type="compositionally biased region" description="Basic and acidic residues" evidence="1">
    <location>
        <begin position="428"/>
        <end position="439"/>
    </location>
</feature>
<evidence type="ECO:0000313" key="2">
    <source>
        <dbReference type="EnsemblPlants" id="ONIVA03G42670.1"/>
    </source>
</evidence>
<dbReference type="EnsemblPlants" id="ONIVA03G42670.1">
    <property type="protein sequence ID" value="ONIVA03G42670.1"/>
    <property type="gene ID" value="ONIVA03G42670"/>
</dbReference>
<reference evidence="2" key="1">
    <citation type="submission" date="2015-04" db="UniProtKB">
        <authorList>
            <consortium name="EnsemblPlants"/>
        </authorList>
    </citation>
    <scope>IDENTIFICATION</scope>
    <source>
        <strain evidence="2">SL10</strain>
    </source>
</reference>
<sequence>MAAAAIHSELRPIPFEDPFGDIYGEGVWRKFSRRASILNRNVVALASFNGFFIEWSGSKMILTSASLVRDSGDENKIDENLRIKVFLNNQCKEGKLEHCNLHYNIALVSVKYRALRPLNTSFDCKSSRVVAVGRCFNSGTLMATSGRLVPWTGTLDCQFLACSTCKITKLKYGHGKVLWNMNLTAGIGGPLVNLDGNVIGMNFYDTRIGTPFLLWEEICRDKKPRWCRPEDAESDDDDKLAFDDTGQLQYSYILGRKVKLLRLTIPISVPIVEAKSTDEPGVDPFAQRKQKKKRVEKQGKNRLENLKKAAKVGALPSHIQLAATSLPITGTKADLPKKSRKEDLENVAGMGSATASGGKFDEKLPGEKPPKHPGKHKKFIPVAEGEGMGNLGKQQNDKILMSLLARNSEQLDANTMYKVKKEKRRRKDREMSSRSDKLKPQKKPFKKLSKKKA</sequence>
<dbReference type="AlphaFoldDB" id="A0A0E0GWD4"/>
<feature type="region of interest" description="Disordered" evidence="1">
    <location>
        <begin position="331"/>
        <end position="453"/>
    </location>
</feature>
<evidence type="ECO:0000256" key="1">
    <source>
        <dbReference type="SAM" id="MobiDB-lite"/>
    </source>
</evidence>
<feature type="compositionally biased region" description="Basic residues" evidence="1">
    <location>
        <begin position="440"/>
        <end position="453"/>
    </location>
</feature>
<dbReference type="HOGENOM" id="CLU_617355_0_0_1"/>
<dbReference type="eggNOG" id="KOG1765">
    <property type="taxonomic scope" value="Eukaryota"/>
</dbReference>
<dbReference type="PANTHER" id="PTHR18868:SF49">
    <property type="entry name" value="OS11G0147200 PROTEIN"/>
    <property type="match status" value="1"/>
</dbReference>
<organism evidence="2">
    <name type="scientific">Oryza nivara</name>
    <name type="common">Indian wild rice</name>
    <name type="synonym">Oryza sativa f. spontanea</name>
    <dbReference type="NCBI Taxonomy" id="4536"/>
    <lineage>
        <taxon>Eukaryota</taxon>
        <taxon>Viridiplantae</taxon>
        <taxon>Streptophyta</taxon>
        <taxon>Embryophyta</taxon>
        <taxon>Tracheophyta</taxon>
        <taxon>Spermatophyta</taxon>
        <taxon>Magnoliopsida</taxon>
        <taxon>Liliopsida</taxon>
        <taxon>Poales</taxon>
        <taxon>Poaceae</taxon>
        <taxon>BOP clade</taxon>
        <taxon>Oryzoideae</taxon>
        <taxon>Oryzeae</taxon>
        <taxon>Oryzinae</taxon>
        <taxon>Oryza</taxon>
    </lineage>
</organism>
<name>A0A0E0GWD4_ORYNI</name>
<dbReference type="Gramene" id="ONIVA03G42670.1">
    <property type="protein sequence ID" value="ONIVA03G42670.1"/>
    <property type="gene ID" value="ONIVA03G42670"/>
</dbReference>
<feature type="compositionally biased region" description="Basic and acidic residues" evidence="1">
    <location>
        <begin position="359"/>
        <end position="370"/>
    </location>
</feature>
<feature type="compositionally biased region" description="Basic and acidic residues" evidence="1">
    <location>
        <begin position="334"/>
        <end position="344"/>
    </location>
</feature>